<feature type="domain" description="G-protein coupled receptors family 2 profile 2" evidence="6">
    <location>
        <begin position="1"/>
        <end position="189"/>
    </location>
</feature>
<evidence type="ECO:0000256" key="5">
    <source>
        <dbReference type="SAM" id="Phobius"/>
    </source>
</evidence>
<keyword evidence="2 5" id="KW-0812">Transmembrane</keyword>
<feature type="transmembrane region" description="Helical" evidence="5">
    <location>
        <begin position="12"/>
        <end position="35"/>
    </location>
</feature>
<evidence type="ECO:0000256" key="4">
    <source>
        <dbReference type="ARBA" id="ARBA00023136"/>
    </source>
</evidence>
<dbReference type="InterPro" id="IPR000832">
    <property type="entry name" value="GPCR_2_secretin-like"/>
</dbReference>
<protein>
    <recommendedName>
        <fullName evidence="6">G-protein coupled receptors family 2 profile 2 domain-containing protein</fullName>
    </recommendedName>
</protein>
<dbReference type="InterPro" id="IPR017981">
    <property type="entry name" value="GPCR_2-like_7TM"/>
</dbReference>
<evidence type="ECO:0000256" key="2">
    <source>
        <dbReference type="ARBA" id="ARBA00022692"/>
    </source>
</evidence>
<dbReference type="GO" id="GO:0004930">
    <property type="term" value="F:G protein-coupled receptor activity"/>
    <property type="evidence" value="ECO:0007669"/>
    <property type="project" value="InterPro"/>
</dbReference>
<dbReference type="Pfam" id="PF00002">
    <property type="entry name" value="7tm_2"/>
    <property type="match status" value="1"/>
</dbReference>
<evidence type="ECO:0000259" key="6">
    <source>
        <dbReference type="PROSITE" id="PS50261"/>
    </source>
</evidence>
<evidence type="ECO:0000256" key="3">
    <source>
        <dbReference type="ARBA" id="ARBA00022989"/>
    </source>
</evidence>
<organism evidence="7 8">
    <name type="scientific">Ciona intestinalis</name>
    <name type="common">Transparent sea squirt</name>
    <name type="synonym">Ascidia intestinalis</name>
    <dbReference type="NCBI Taxonomy" id="7719"/>
    <lineage>
        <taxon>Eukaryota</taxon>
        <taxon>Metazoa</taxon>
        <taxon>Chordata</taxon>
        <taxon>Tunicata</taxon>
        <taxon>Ascidiacea</taxon>
        <taxon>Phlebobranchia</taxon>
        <taxon>Cionidae</taxon>
        <taxon>Ciona</taxon>
    </lineage>
</organism>
<keyword evidence="4 5" id="KW-0472">Membrane</keyword>
<evidence type="ECO:0000313" key="7">
    <source>
        <dbReference type="Ensembl" id="ENSCINP00000029770.2"/>
    </source>
</evidence>
<dbReference type="GeneTree" id="ENSGT00940000167190"/>
<dbReference type="AlphaFoldDB" id="F6VQS8"/>
<dbReference type="Ensembl" id="ENSCINT00000030016.2">
    <property type="protein sequence ID" value="ENSCINP00000029770.2"/>
    <property type="gene ID" value="ENSCING00000000958.3"/>
</dbReference>
<feature type="transmembrane region" description="Helical" evidence="5">
    <location>
        <begin position="162"/>
        <end position="187"/>
    </location>
</feature>
<evidence type="ECO:0000256" key="1">
    <source>
        <dbReference type="ARBA" id="ARBA00004141"/>
    </source>
</evidence>
<dbReference type="GO" id="GO:0016020">
    <property type="term" value="C:membrane"/>
    <property type="evidence" value="ECO:0007669"/>
    <property type="project" value="UniProtKB-SubCell"/>
</dbReference>
<feature type="transmembrane region" description="Helical" evidence="5">
    <location>
        <begin position="90"/>
        <end position="113"/>
    </location>
</feature>
<dbReference type="STRING" id="7719.ENSCINP00000029770"/>
<dbReference type="Gene3D" id="1.20.1070.10">
    <property type="entry name" value="Rhodopsin 7-helix transmembrane proteins"/>
    <property type="match status" value="1"/>
</dbReference>
<name>F6VQS8_CIOIN</name>
<reference evidence="7" key="3">
    <citation type="submission" date="2025-09" db="UniProtKB">
        <authorList>
            <consortium name="Ensembl"/>
        </authorList>
    </citation>
    <scope>IDENTIFICATION</scope>
</reference>
<dbReference type="OMA" id="FAMADHE"/>
<reference evidence="8" key="1">
    <citation type="journal article" date="2002" name="Science">
        <title>The draft genome of Ciona intestinalis: insights into chordate and vertebrate origins.</title>
        <authorList>
            <person name="Dehal P."/>
            <person name="Satou Y."/>
            <person name="Campbell R.K."/>
            <person name="Chapman J."/>
            <person name="Degnan B."/>
            <person name="De Tomaso A."/>
            <person name="Davidson B."/>
            <person name="Di Gregorio A."/>
            <person name="Gelpke M."/>
            <person name="Goodstein D.M."/>
            <person name="Harafuji N."/>
            <person name="Hastings K.E."/>
            <person name="Ho I."/>
            <person name="Hotta K."/>
            <person name="Huang W."/>
            <person name="Kawashima T."/>
            <person name="Lemaire P."/>
            <person name="Martinez D."/>
            <person name="Meinertzhagen I.A."/>
            <person name="Necula S."/>
            <person name="Nonaka M."/>
            <person name="Putnam N."/>
            <person name="Rash S."/>
            <person name="Saiga H."/>
            <person name="Satake M."/>
            <person name="Terry A."/>
            <person name="Yamada L."/>
            <person name="Wang H.G."/>
            <person name="Awazu S."/>
            <person name="Azumi K."/>
            <person name="Boore J."/>
            <person name="Branno M."/>
            <person name="Chin-Bow S."/>
            <person name="DeSantis R."/>
            <person name="Doyle S."/>
            <person name="Francino P."/>
            <person name="Keys D.N."/>
            <person name="Haga S."/>
            <person name="Hayashi H."/>
            <person name="Hino K."/>
            <person name="Imai K.S."/>
            <person name="Inaba K."/>
            <person name="Kano S."/>
            <person name="Kobayashi K."/>
            <person name="Kobayashi M."/>
            <person name="Lee B.I."/>
            <person name="Makabe K.W."/>
            <person name="Manohar C."/>
            <person name="Matassi G."/>
            <person name="Medina M."/>
            <person name="Mochizuki Y."/>
            <person name="Mount S."/>
            <person name="Morishita T."/>
            <person name="Miura S."/>
            <person name="Nakayama A."/>
            <person name="Nishizaka S."/>
            <person name="Nomoto H."/>
            <person name="Ohta F."/>
            <person name="Oishi K."/>
            <person name="Rigoutsos I."/>
            <person name="Sano M."/>
            <person name="Sasaki A."/>
            <person name="Sasakura Y."/>
            <person name="Shoguchi E."/>
            <person name="Shin-i T."/>
            <person name="Spagnuolo A."/>
            <person name="Stainier D."/>
            <person name="Suzuki M.M."/>
            <person name="Tassy O."/>
            <person name="Takatori N."/>
            <person name="Tokuoka M."/>
            <person name="Yagi K."/>
            <person name="Yoshizaki F."/>
            <person name="Wada S."/>
            <person name="Zhang C."/>
            <person name="Hyatt P.D."/>
            <person name="Larimer F."/>
            <person name="Detter C."/>
            <person name="Doggett N."/>
            <person name="Glavina T."/>
            <person name="Hawkins T."/>
            <person name="Richardson P."/>
            <person name="Lucas S."/>
            <person name="Kohara Y."/>
            <person name="Levine M."/>
            <person name="Satoh N."/>
            <person name="Rokhsar D.S."/>
        </authorList>
    </citation>
    <scope>NUCLEOTIDE SEQUENCE [LARGE SCALE GENOMIC DNA]</scope>
</reference>
<dbReference type="PROSITE" id="PS50261">
    <property type="entry name" value="G_PROTEIN_RECEP_F2_4"/>
    <property type="match status" value="1"/>
</dbReference>
<dbReference type="HOGENOM" id="CLU_1285858_0_0_1"/>
<dbReference type="GO" id="GO:0007166">
    <property type="term" value="P:cell surface receptor signaling pathway"/>
    <property type="evidence" value="ECO:0007669"/>
    <property type="project" value="InterPro"/>
</dbReference>
<reference evidence="7" key="2">
    <citation type="submission" date="2025-08" db="UniProtKB">
        <authorList>
            <consortium name="Ensembl"/>
        </authorList>
    </citation>
    <scope>IDENTIFICATION</scope>
</reference>
<feature type="transmembrane region" description="Helical" evidence="5">
    <location>
        <begin position="47"/>
        <end position="70"/>
    </location>
</feature>
<dbReference type="PANTHER" id="PTHR47767">
    <property type="entry name" value="ADHESION G PROTEIN-COUPLED RECEPTOR G7"/>
    <property type="match status" value="1"/>
</dbReference>
<evidence type="ECO:0000313" key="8">
    <source>
        <dbReference type="Proteomes" id="UP000008144"/>
    </source>
</evidence>
<proteinExistence type="predicted"/>
<feature type="transmembrane region" description="Helical" evidence="5">
    <location>
        <begin position="134"/>
        <end position="156"/>
    </location>
</feature>
<accession>F6VQS8</accession>
<dbReference type="InParanoid" id="F6VQS8"/>
<keyword evidence="8" id="KW-1185">Reference proteome</keyword>
<keyword evidence="3 5" id="KW-1133">Transmembrane helix</keyword>
<comment type="subcellular location">
    <subcellularLocation>
        <location evidence="1">Membrane</location>
        <topology evidence="1">Multi-pass membrane protein</topology>
    </subcellularLocation>
</comment>
<sequence>MTSCLAVSVLTYFSMMSVFTWMMVEGFSIASVIMLPFKTRGKLFGNWFMIASCLWGWLLPALVIMFTTIFNIDMYKRTDGECYIQPGLVLYAVLIPAGITLGVNLMLYVFLTYKVTCAKRPVSMAGKSKGLQKNLLFSLTLFVTLGLTWIFGFVIIPGNGDASFAFSVLFTVFNSLQGFFLFLLYVVRQKFTRSAISEQVRKISAFVIPTTWSTS</sequence>
<dbReference type="InterPro" id="IPR053066">
    <property type="entry name" value="ADGR_G7"/>
</dbReference>
<dbReference type="Proteomes" id="UP000008144">
    <property type="component" value="Unassembled WGS sequence"/>
</dbReference>